<organism evidence="5 6">
    <name type="scientific">Desulfosarcina widdelii</name>
    <dbReference type="NCBI Taxonomy" id="947919"/>
    <lineage>
        <taxon>Bacteria</taxon>
        <taxon>Pseudomonadati</taxon>
        <taxon>Thermodesulfobacteriota</taxon>
        <taxon>Desulfobacteria</taxon>
        <taxon>Desulfobacterales</taxon>
        <taxon>Desulfosarcinaceae</taxon>
        <taxon>Desulfosarcina</taxon>
    </lineage>
</organism>
<keyword evidence="6" id="KW-1185">Reference proteome</keyword>
<name>A0A5K7ZCN9_9BACT</name>
<feature type="modified residue" description="4-aspartylphosphate" evidence="3">
    <location>
        <position position="54"/>
    </location>
</feature>
<dbReference type="Proteomes" id="UP000427769">
    <property type="component" value="Chromosome"/>
</dbReference>
<dbReference type="RefSeq" id="WP_155307483.1">
    <property type="nucleotide sequence ID" value="NZ_AP021875.1"/>
</dbReference>
<evidence type="ECO:0000256" key="3">
    <source>
        <dbReference type="PROSITE-ProRule" id="PRU00169"/>
    </source>
</evidence>
<dbReference type="PANTHER" id="PTHR44591:SF14">
    <property type="entry name" value="PROTEIN PILG"/>
    <property type="match status" value="1"/>
</dbReference>
<protein>
    <recommendedName>
        <fullName evidence="4">Response regulatory domain-containing protein</fullName>
    </recommendedName>
</protein>
<dbReference type="OrthoDB" id="5420803at2"/>
<proteinExistence type="predicted"/>
<dbReference type="KEGG" id="dwd:DSCW_63150"/>
<accession>A0A5K7ZCN9</accession>
<dbReference type="EMBL" id="AP021875">
    <property type="protein sequence ID" value="BBO78898.1"/>
    <property type="molecule type" value="Genomic_DNA"/>
</dbReference>
<dbReference type="SMART" id="SM00448">
    <property type="entry name" value="REC"/>
    <property type="match status" value="1"/>
</dbReference>
<dbReference type="PANTHER" id="PTHR44591">
    <property type="entry name" value="STRESS RESPONSE REGULATOR PROTEIN 1"/>
    <property type="match status" value="1"/>
</dbReference>
<dbReference type="Pfam" id="PF00072">
    <property type="entry name" value="Response_reg"/>
    <property type="match status" value="1"/>
</dbReference>
<dbReference type="InterPro" id="IPR058245">
    <property type="entry name" value="NreC/VraR/RcsB-like_REC"/>
</dbReference>
<evidence type="ECO:0000256" key="2">
    <source>
        <dbReference type="ARBA" id="ARBA00023012"/>
    </source>
</evidence>
<gene>
    <name evidence="5" type="ORF">DSCW_63150</name>
</gene>
<dbReference type="InterPro" id="IPR050595">
    <property type="entry name" value="Bact_response_regulator"/>
</dbReference>
<evidence type="ECO:0000259" key="4">
    <source>
        <dbReference type="PROSITE" id="PS50110"/>
    </source>
</evidence>
<dbReference type="AlphaFoldDB" id="A0A5K7ZCN9"/>
<evidence type="ECO:0000256" key="1">
    <source>
        <dbReference type="ARBA" id="ARBA00022553"/>
    </source>
</evidence>
<feature type="domain" description="Response regulatory" evidence="4">
    <location>
        <begin position="3"/>
        <end position="119"/>
    </location>
</feature>
<reference evidence="5 6" key="1">
    <citation type="submission" date="2019-11" db="EMBL/GenBank/DDBJ databases">
        <title>Comparative genomics of hydrocarbon-degrading Desulfosarcina strains.</title>
        <authorList>
            <person name="Watanabe M."/>
            <person name="Kojima H."/>
            <person name="Fukui M."/>
        </authorList>
    </citation>
    <scope>NUCLEOTIDE SEQUENCE [LARGE SCALE GENOMIC DNA]</scope>
    <source>
        <strain evidence="5 6">PP31</strain>
    </source>
</reference>
<dbReference type="PROSITE" id="PS50110">
    <property type="entry name" value="RESPONSE_REGULATORY"/>
    <property type="match status" value="1"/>
</dbReference>
<dbReference type="CDD" id="cd17535">
    <property type="entry name" value="REC_NarL-like"/>
    <property type="match status" value="1"/>
</dbReference>
<dbReference type="InterPro" id="IPR001789">
    <property type="entry name" value="Sig_transdc_resp-reg_receiver"/>
</dbReference>
<keyword evidence="1 3" id="KW-0597">Phosphoprotein</keyword>
<dbReference type="GO" id="GO:0000160">
    <property type="term" value="P:phosphorelay signal transduction system"/>
    <property type="evidence" value="ECO:0007669"/>
    <property type="project" value="UniProtKB-KW"/>
</dbReference>
<sequence>MKQVLIVDDSYTMRKRIAALLHESPLIRVVGEAGSGREAIETVEQTRPDTVILDIHLPDQNGIALLKRFKAAYPEMKIIMMTTLDDLRYRKACLDLGADHFLSKAMEFERIVDTVTENTAH</sequence>
<dbReference type="Gene3D" id="3.40.50.2300">
    <property type="match status" value="1"/>
</dbReference>
<dbReference type="SUPFAM" id="SSF52172">
    <property type="entry name" value="CheY-like"/>
    <property type="match status" value="1"/>
</dbReference>
<keyword evidence="2" id="KW-0902">Two-component regulatory system</keyword>
<evidence type="ECO:0000313" key="6">
    <source>
        <dbReference type="Proteomes" id="UP000427769"/>
    </source>
</evidence>
<evidence type="ECO:0000313" key="5">
    <source>
        <dbReference type="EMBL" id="BBO78898.1"/>
    </source>
</evidence>
<dbReference type="InterPro" id="IPR011006">
    <property type="entry name" value="CheY-like_superfamily"/>
</dbReference>